<evidence type="ECO:0000313" key="2">
    <source>
        <dbReference type="Proteomes" id="UP000192902"/>
    </source>
</evidence>
<dbReference type="RefSeq" id="WP_232087695.1">
    <property type="nucleotide sequence ID" value="NZ_CP020867.1"/>
</dbReference>
<proteinExistence type="predicted"/>
<organism evidence="1 2">
    <name type="scientific">Campylobacter cuniculorum DSM 23162 = LMG 24588</name>
    <dbReference type="NCBI Taxonomy" id="1121267"/>
    <lineage>
        <taxon>Bacteria</taxon>
        <taxon>Pseudomonadati</taxon>
        <taxon>Campylobacterota</taxon>
        <taxon>Epsilonproteobacteria</taxon>
        <taxon>Campylobacterales</taxon>
        <taxon>Campylobacteraceae</taxon>
        <taxon>Campylobacter</taxon>
    </lineage>
</organism>
<dbReference type="Proteomes" id="UP000192902">
    <property type="component" value="Chromosome"/>
</dbReference>
<evidence type="ECO:0000313" key="1">
    <source>
        <dbReference type="EMBL" id="ARJ55804.1"/>
    </source>
</evidence>
<protein>
    <submittedName>
        <fullName evidence="1">Uncharacterized protein</fullName>
    </submittedName>
</protein>
<dbReference type="KEGG" id="ccun:CCUN_0145"/>
<reference evidence="1 2" key="1">
    <citation type="submission" date="2017-04" db="EMBL/GenBank/DDBJ databases">
        <title>Complete genome sequence of the Campylobacter cuniculorum type strain LMG24588.</title>
        <authorList>
            <person name="Miller W.G."/>
            <person name="Yee E."/>
            <person name="Revez J."/>
            <person name="Bono J.L."/>
            <person name="Rossi M."/>
        </authorList>
    </citation>
    <scope>NUCLEOTIDE SEQUENCE [LARGE SCALE GENOMIC DNA]</scope>
    <source>
        <strain evidence="1 2">LMG 24588</strain>
    </source>
</reference>
<dbReference type="STRING" id="1121267.CCUN_0145"/>
<name>A0A1W6BUQ0_9BACT</name>
<gene>
    <name evidence="1" type="ORF">CCUN_0145</name>
</gene>
<dbReference type="AlphaFoldDB" id="A0A1W6BUQ0"/>
<dbReference type="EMBL" id="CP020867">
    <property type="protein sequence ID" value="ARJ55804.1"/>
    <property type="molecule type" value="Genomic_DNA"/>
</dbReference>
<sequence length="1063" mass="125361">MASLNLKGDYGIEILSYYLWGESTPPSNLARKDNRVLIAKDYKARDEKAKITIQASALDYMKFVDRYTSATDFGVFQKFFECEFSEKELEEFKGKIENEMYVLGLDDIVKTKMYKGVNPFISNNKKDDEKYDENKMAVEISHYYLDINSSDYAKRSFAFGSTSIAFNKDVKFHINVKTYKAEYISNLKLYPLGDNFDFKSDDGFAKYINLYLEYELDPLEIGRKINIEFIDQEKIEPIVIYKRMFEILQKQSFKSPIPFFPSFKKYYDNNILPSGVLYLQDDHANSKTHSKYSAFFSQNEQNNSSESSSSAKEPCFITLYLKDEHNKPIANAKIIIKGFKHDKALRVLNLKRCSDEKGKIRFDKEKYFSDCYSFKVKLDEKEAYFSTPLQNAKRIFNNYINHKEGLVLKFKAKDHLIYDGFNVYHYKGNDLINSYMARSGTAKADNKKRSKKQIAHYFYQDEKDKSKSGKAYFYYDDESIKDRFASLPEGEYYLKINEIDKDTNPSFLKDYPFEIGKTWGRYCVRLYTDKECSKTSKEIEIKESNEKENKKSKKDKKEQSIIKDNLYLYSINEKGEFGSSGSIGMAQAQLLENLSKQAKFIQSEEEGIISLRVEYAKQEKSKVNFIKEIEWELDEDKDVVNAEKSVRIIIDEKANFAPGTYVECEVDGLEDDVNIVWALAQIQNEARLQRILEGKEHLEFKDIKFLKDESKYFHECWEMDDEEKDEEFEKIGFSLPLTRANEEEFDKYYALVFAYEDKNKFKRLPNLNDAYKIIDMSFKVGSGRDDRVKELFTREELKAFNVYNLNRQKSIDSVEEANWFLRANLRNQEKRDFFTYLRTYPQFAGKIAYIYYRFDLINKEFLTSVSEKDKEFYLQDRDDKYISTIINKILPLEYKNGKSFKQFHTELLNNKNRDLEECKDFLKALTQTLCKEFDLPLENVVFYSEKPSGSLSFGAYKENKVRLNQYILKAYFKEFAKTVFHECRHFYIEKYYNHNTDALGRYVFYSEKAYINEKIIFDKFSRICDSGENYLVGCNIGAIQDAYEIQPNERDPRYVETLIGRSL</sequence>
<accession>A0A1W6BUQ0</accession>
<dbReference type="eggNOG" id="COG2931">
    <property type="taxonomic scope" value="Bacteria"/>
</dbReference>